<organism evidence="2 3">
    <name type="scientific">Actinomadura harenae</name>
    <dbReference type="NCBI Taxonomy" id="2483351"/>
    <lineage>
        <taxon>Bacteria</taxon>
        <taxon>Bacillati</taxon>
        <taxon>Actinomycetota</taxon>
        <taxon>Actinomycetes</taxon>
        <taxon>Streptosporangiales</taxon>
        <taxon>Thermomonosporaceae</taxon>
        <taxon>Actinomadura</taxon>
    </lineage>
</organism>
<reference evidence="2 3" key="1">
    <citation type="submission" date="2018-10" db="EMBL/GenBank/DDBJ databases">
        <title>Isolation from soil.</title>
        <authorList>
            <person name="Hu J."/>
        </authorList>
    </citation>
    <scope>NUCLEOTIDE SEQUENCE [LARGE SCALE GENOMIC DNA]</scope>
    <source>
        <strain evidence="2 3">NEAU-Ht49</strain>
    </source>
</reference>
<protein>
    <submittedName>
        <fullName evidence="2">Uncharacterized protein</fullName>
    </submittedName>
</protein>
<evidence type="ECO:0000256" key="1">
    <source>
        <dbReference type="SAM" id="MobiDB-lite"/>
    </source>
</evidence>
<dbReference type="AlphaFoldDB" id="A0A3M2LLI7"/>
<evidence type="ECO:0000313" key="3">
    <source>
        <dbReference type="Proteomes" id="UP000282674"/>
    </source>
</evidence>
<proteinExistence type="predicted"/>
<dbReference type="Proteomes" id="UP000282674">
    <property type="component" value="Unassembled WGS sequence"/>
</dbReference>
<keyword evidence="3" id="KW-1185">Reference proteome</keyword>
<sequence length="240" mass="26296">MPEATADVGLVVPNRERLAYLTHLAEHLPAGLSTSYSYRAHEVVMHVVSVSTIRSRKDEPPPIAGVTVGCRYEAGAWWFVRNGNGSRFAAANNLSEAAGVIVRAIADQLRRRTVPHERADGAGGRSVSAIRTARTAETTPASGRHPLTVKGRVAEIYGVPAFVDRGWMKPRFAALLVQVTIVSLHHWATEGLVSFRQERPKGPIRFLRRELLIVVGMRSEGVPLSDEVIRRQLEGRGVDA</sequence>
<accession>A0A3M2LLI7</accession>
<evidence type="ECO:0000313" key="2">
    <source>
        <dbReference type="EMBL" id="RMI37730.1"/>
    </source>
</evidence>
<comment type="caution">
    <text evidence="2">The sequence shown here is derived from an EMBL/GenBank/DDBJ whole genome shotgun (WGS) entry which is preliminary data.</text>
</comment>
<gene>
    <name evidence="2" type="ORF">EBO15_35030</name>
</gene>
<name>A0A3M2LLI7_9ACTN</name>
<dbReference type="EMBL" id="RFFG01000100">
    <property type="protein sequence ID" value="RMI37730.1"/>
    <property type="molecule type" value="Genomic_DNA"/>
</dbReference>
<feature type="region of interest" description="Disordered" evidence="1">
    <location>
        <begin position="113"/>
        <end position="145"/>
    </location>
</feature>